<proteinExistence type="predicted"/>
<evidence type="ECO:0000313" key="1">
    <source>
        <dbReference type="EMBL" id="KAG6944439.1"/>
    </source>
</evidence>
<dbReference type="AlphaFoldDB" id="A0A8T1TR05"/>
<evidence type="ECO:0008006" key="3">
    <source>
        <dbReference type="Google" id="ProtNLM"/>
    </source>
</evidence>
<evidence type="ECO:0000313" key="2">
    <source>
        <dbReference type="Proteomes" id="UP000688947"/>
    </source>
</evidence>
<comment type="caution">
    <text evidence="1">The sequence shown here is derived from an EMBL/GenBank/DDBJ whole genome shotgun (WGS) entry which is preliminary data.</text>
</comment>
<reference evidence="1" key="1">
    <citation type="submission" date="2021-01" db="EMBL/GenBank/DDBJ databases">
        <title>Phytophthora aleatoria, a newly-described species from Pinus radiata is distinct from Phytophthora cactorum isolates based on comparative genomics.</title>
        <authorList>
            <person name="Mcdougal R."/>
            <person name="Panda P."/>
            <person name="Williams N."/>
            <person name="Studholme D.J."/>
        </authorList>
    </citation>
    <scope>NUCLEOTIDE SEQUENCE</scope>
    <source>
        <strain evidence="1">NZFS 3830</strain>
    </source>
</reference>
<protein>
    <recommendedName>
        <fullName evidence="3">HAT C-terminal dimerisation domain-containing protein</fullName>
    </recommendedName>
</protein>
<sequence length="176" mass="20098">MKGEEKELTTEEEEAAIRLLYSYSRRTTHKRKINQQARTGTSKGNAIQIRPLLIKDIQVHFFNSCTSGRYRGHGSRRSAGQIERREEVENIDLAWLPATAVEVERLFSTIKCMLGYLHKRRSAETLETILFLEINLVLVANERTSSKLEKMIFPILKNGIASELGTKTFSTIVSNK</sequence>
<accession>A0A8T1TR05</accession>
<gene>
    <name evidence="1" type="ORF">JG687_00017874</name>
</gene>
<dbReference type="Proteomes" id="UP000688947">
    <property type="component" value="Unassembled WGS sequence"/>
</dbReference>
<name>A0A8T1TR05_9STRA</name>
<dbReference type="OrthoDB" id="129483at2759"/>
<organism evidence="1 2">
    <name type="scientific">Phytophthora cactorum</name>
    <dbReference type="NCBI Taxonomy" id="29920"/>
    <lineage>
        <taxon>Eukaryota</taxon>
        <taxon>Sar</taxon>
        <taxon>Stramenopiles</taxon>
        <taxon>Oomycota</taxon>
        <taxon>Peronosporomycetes</taxon>
        <taxon>Peronosporales</taxon>
        <taxon>Peronosporaceae</taxon>
        <taxon>Phytophthora</taxon>
    </lineage>
</organism>
<dbReference type="EMBL" id="JAENGZ010002229">
    <property type="protein sequence ID" value="KAG6944439.1"/>
    <property type="molecule type" value="Genomic_DNA"/>
</dbReference>